<evidence type="ECO:0000256" key="10">
    <source>
        <dbReference type="ARBA" id="ARBA00022840"/>
    </source>
</evidence>
<evidence type="ECO:0000256" key="11">
    <source>
        <dbReference type="ARBA" id="ARBA00022842"/>
    </source>
</evidence>
<keyword evidence="7" id="KW-0479">Metal-binding</keyword>
<dbReference type="Gene3D" id="3.20.20.60">
    <property type="entry name" value="Phosphoenolpyruvate-binding domains"/>
    <property type="match status" value="1"/>
</dbReference>
<evidence type="ECO:0000256" key="5">
    <source>
        <dbReference type="ARBA" id="ARBA00020138"/>
    </source>
</evidence>
<dbReference type="EMBL" id="JAUOEM010000001">
    <property type="protein sequence ID" value="MDO5986337.1"/>
    <property type="molecule type" value="Genomic_DNA"/>
</dbReference>
<dbReference type="EC" id="2.7.9.1" evidence="4 12"/>
<evidence type="ECO:0000256" key="9">
    <source>
        <dbReference type="ARBA" id="ARBA00022777"/>
    </source>
</evidence>
<dbReference type="Gene3D" id="1.10.189.10">
    <property type="entry name" value="Pyruvate Phosphate Dikinase, domain 2"/>
    <property type="match status" value="1"/>
</dbReference>
<evidence type="ECO:0000259" key="15">
    <source>
        <dbReference type="Pfam" id="PF02896"/>
    </source>
</evidence>
<dbReference type="PROSITE" id="PS00742">
    <property type="entry name" value="PEP_ENZYMES_2"/>
    <property type="match status" value="1"/>
</dbReference>
<dbReference type="SUPFAM" id="SSF51621">
    <property type="entry name" value="Phosphoenolpyruvate/pyruvate domain"/>
    <property type="match status" value="1"/>
</dbReference>
<dbReference type="InterPro" id="IPR013815">
    <property type="entry name" value="ATP_grasp_subdomain_1"/>
</dbReference>
<dbReference type="SUPFAM" id="SSF52009">
    <property type="entry name" value="Phosphohistidine domain"/>
    <property type="match status" value="1"/>
</dbReference>
<dbReference type="InterPro" id="IPR023151">
    <property type="entry name" value="PEP_util_CS"/>
</dbReference>
<comment type="catalytic activity">
    <reaction evidence="12">
        <text>pyruvate + phosphate + ATP = phosphoenolpyruvate + AMP + diphosphate + H(+)</text>
        <dbReference type="Rhea" id="RHEA:10756"/>
        <dbReference type="ChEBI" id="CHEBI:15361"/>
        <dbReference type="ChEBI" id="CHEBI:15378"/>
        <dbReference type="ChEBI" id="CHEBI:30616"/>
        <dbReference type="ChEBI" id="CHEBI:33019"/>
        <dbReference type="ChEBI" id="CHEBI:43474"/>
        <dbReference type="ChEBI" id="CHEBI:58702"/>
        <dbReference type="ChEBI" id="CHEBI:456215"/>
        <dbReference type="EC" id="2.7.9.1"/>
    </reaction>
</comment>
<reference evidence="16" key="1">
    <citation type="submission" date="2023-07" db="EMBL/GenBank/DDBJ databases">
        <title>Two novel species in the genus Flavivirga.</title>
        <authorList>
            <person name="Kwon K."/>
        </authorList>
    </citation>
    <scope>NUCLEOTIDE SEQUENCE</scope>
    <source>
        <strain evidence="16">KACC 14157</strain>
    </source>
</reference>
<accession>A0ABT8WXI8</accession>
<gene>
    <name evidence="16" type="primary">ppdK</name>
    <name evidence="16" type="ORF">Q4Q39_02870</name>
</gene>
<evidence type="ECO:0000313" key="16">
    <source>
        <dbReference type="EMBL" id="MDO5986337.1"/>
    </source>
</evidence>
<name>A0ABT8WXI8_9FLAO</name>
<feature type="domain" description="PEP-utilising enzyme C-terminal" evidence="15">
    <location>
        <begin position="556"/>
        <end position="903"/>
    </location>
</feature>
<evidence type="ECO:0000256" key="12">
    <source>
        <dbReference type="PIRNR" id="PIRNR000853"/>
    </source>
</evidence>
<dbReference type="InterPro" id="IPR015813">
    <property type="entry name" value="Pyrv/PenolPyrv_kinase-like_dom"/>
</dbReference>
<dbReference type="Gene3D" id="3.50.30.10">
    <property type="entry name" value="Phosphohistidine domain"/>
    <property type="match status" value="1"/>
</dbReference>
<dbReference type="InterPro" id="IPR002192">
    <property type="entry name" value="PPDK_AMP/ATP-bd"/>
</dbReference>
<comment type="caution">
    <text evidence="16">The sequence shown here is derived from an EMBL/GenBank/DDBJ whole genome shotgun (WGS) entry which is preliminary data.</text>
</comment>
<dbReference type="InterPro" id="IPR018274">
    <property type="entry name" value="PEP_util_AS"/>
</dbReference>
<dbReference type="NCBIfam" id="TIGR01828">
    <property type="entry name" value="pyru_phos_dikin"/>
    <property type="match status" value="1"/>
</dbReference>
<proteinExistence type="inferred from homology"/>
<dbReference type="Gene3D" id="3.30.1490.20">
    <property type="entry name" value="ATP-grasp fold, A domain"/>
    <property type="match status" value="1"/>
</dbReference>
<keyword evidence="10" id="KW-0067">ATP-binding</keyword>
<comment type="function">
    <text evidence="2">Catalyzes the reversible phosphorylation of pyruvate and phosphate.</text>
</comment>
<dbReference type="InterPro" id="IPR040442">
    <property type="entry name" value="Pyrv_kinase-like_dom_sf"/>
</dbReference>
<dbReference type="InterPro" id="IPR010121">
    <property type="entry name" value="Pyruvate_phosphate_dikinase"/>
</dbReference>
<dbReference type="PROSITE" id="PS00370">
    <property type="entry name" value="PEP_ENZYMES_PHOS_SITE"/>
    <property type="match status" value="1"/>
</dbReference>
<keyword evidence="9" id="KW-0418">Kinase</keyword>
<evidence type="ECO:0000256" key="7">
    <source>
        <dbReference type="ARBA" id="ARBA00022723"/>
    </source>
</evidence>
<evidence type="ECO:0000256" key="3">
    <source>
        <dbReference type="ARBA" id="ARBA00007837"/>
    </source>
</evidence>
<dbReference type="Pfam" id="PF02896">
    <property type="entry name" value="PEP-utilizers_C"/>
    <property type="match status" value="1"/>
</dbReference>
<organism evidence="16 17">
    <name type="scientific">Flavivirga amylovorans</name>
    <dbReference type="NCBI Taxonomy" id="870486"/>
    <lineage>
        <taxon>Bacteria</taxon>
        <taxon>Pseudomonadati</taxon>
        <taxon>Bacteroidota</taxon>
        <taxon>Flavobacteriia</taxon>
        <taxon>Flavobacteriales</taxon>
        <taxon>Flavobacteriaceae</taxon>
        <taxon>Flavivirga</taxon>
    </lineage>
</organism>
<keyword evidence="11" id="KW-0460">Magnesium</keyword>
<evidence type="ECO:0000256" key="6">
    <source>
        <dbReference type="ARBA" id="ARBA00022679"/>
    </source>
</evidence>
<sequence>MEILENVKARVFKFGNKTADGNSTMKNLLGGKGANLAEMSSIGIPVPPGFTITTEVCTEYNLLGKEAVVALIKEEVEASIANIETQMETSFGDKDNPLLVSVRSGARVSMPGMMDTVLNLGMNDEVVLGLAQKTNNEQFAWDSYRRFIQMYGGVVLGMKPASKEDIDPFEEIMEDLKEKRGIQLDTEFTVQDLKDLVYDFKRKVKKRTGLDFPTDPWEQLWGAIIAVFNSWNGDRAVYYRNMNGYPADWGTAVNVQAMVYGNMGDNSGTGVCFTRDAGTGENVFNGEYLINAQGEDVVAGVRTPQQITKLGSQRWAELAKIDEADRRENYPSLEELMPSIFNELNTYQDILELHYRDMQDMEFTMQNGKLWILQTRNGKRTGAAMVKIAMDLLKEGMIDEKEALLLIEPNKLDELLHPIFDPRALKRANVIAQGLPASPGAATGKIVFFADEANKYKSSILVRIETSPEDLEGMNIAKGILTARGGMTSHAAVVARGMGKCCISGAGALKINYKKRTLTVDGHEYHEGDWISLNGSTGNIIEGKVATREPELGGEFAEIMKLADKYGVIKIRTNADSPKDAKVARSFGAQGIGLTRTEHMFFELDRIKAMREMILADTVKGRKQALEDLLPMQRADFEGIFEAMEGYAVTIRLLDPPLHEFVPHQLATQKELAEDMHISLQAVKNKVAELEEFNPMLGHRGCRLGNTYPEITEMQTRAIIEAALNLKERGIICKPEIMVPLVGTVKEFEAQEQIIRTTATTIFEERNDTVEYLVGTMIEIPRAALMADLIAEKADFFSFGTNDLTQMTFGYSRDDASKFLPIYIEKGILKVDPFEVIDQEGVGQLVKMGTEKGRVSKPNLKVGICGEHGGEPNSIEFFYNTGMDYVSCSPYRVPIARLVSAQAAIKATL</sequence>
<dbReference type="RefSeq" id="WP_303280856.1">
    <property type="nucleotide sequence ID" value="NZ_BAABCZ010000016.1"/>
</dbReference>
<dbReference type="PANTHER" id="PTHR22931">
    <property type="entry name" value="PHOSPHOENOLPYRUVATE DIKINASE-RELATED"/>
    <property type="match status" value="1"/>
</dbReference>
<dbReference type="InterPro" id="IPR036637">
    <property type="entry name" value="Phosphohistidine_dom_sf"/>
</dbReference>
<evidence type="ECO:0000256" key="4">
    <source>
        <dbReference type="ARBA" id="ARBA00011994"/>
    </source>
</evidence>
<protein>
    <recommendedName>
        <fullName evidence="5 12">Pyruvate, phosphate dikinase</fullName>
        <ecNumber evidence="4 12">2.7.9.1</ecNumber>
    </recommendedName>
</protein>
<evidence type="ECO:0000256" key="2">
    <source>
        <dbReference type="ARBA" id="ARBA00003144"/>
    </source>
</evidence>
<comment type="similarity">
    <text evidence="3 12">Belongs to the PEP-utilizing enzyme family.</text>
</comment>
<dbReference type="GO" id="GO:0050242">
    <property type="term" value="F:pyruvate, phosphate dikinase activity"/>
    <property type="evidence" value="ECO:0007669"/>
    <property type="project" value="UniProtKB-EC"/>
</dbReference>
<dbReference type="Pfam" id="PF00391">
    <property type="entry name" value="PEP-utilizers"/>
    <property type="match status" value="1"/>
</dbReference>
<dbReference type="PIRSF" id="PIRSF000853">
    <property type="entry name" value="PPDK"/>
    <property type="match status" value="1"/>
</dbReference>
<comment type="cofactor">
    <cofactor evidence="1 12">
        <name>Mg(2+)</name>
        <dbReference type="ChEBI" id="CHEBI:18420"/>
    </cofactor>
</comment>
<keyword evidence="6 16" id="KW-0808">Transferase</keyword>
<feature type="domain" description="Pyruvate phosphate dikinase AMP/ATP-binding" evidence="14">
    <location>
        <begin position="27"/>
        <end position="395"/>
    </location>
</feature>
<dbReference type="Gene3D" id="3.30.470.20">
    <property type="entry name" value="ATP-grasp fold, B domain"/>
    <property type="match status" value="1"/>
</dbReference>
<evidence type="ECO:0000256" key="8">
    <source>
        <dbReference type="ARBA" id="ARBA00022741"/>
    </source>
</evidence>
<dbReference type="PANTHER" id="PTHR22931:SF9">
    <property type="entry name" value="PYRUVATE, PHOSPHATE DIKINASE 1, CHLOROPLASTIC"/>
    <property type="match status" value="1"/>
</dbReference>
<evidence type="ECO:0000259" key="14">
    <source>
        <dbReference type="Pfam" id="PF01326"/>
    </source>
</evidence>
<evidence type="ECO:0000259" key="13">
    <source>
        <dbReference type="Pfam" id="PF00391"/>
    </source>
</evidence>
<dbReference type="SUPFAM" id="SSF56059">
    <property type="entry name" value="Glutathione synthetase ATP-binding domain-like"/>
    <property type="match status" value="1"/>
</dbReference>
<dbReference type="Gene3D" id="1.20.80.30">
    <property type="match status" value="1"/>
</dbReference>
<evidence type="ECO:0000256" key="1">
    <source>
        <dbReference type="ARBA" id="ARBA00001946"/>
    </source>
</evidence>
<dbReference type="InterPro" id="IPR008279">
    <property type="entry name" value="PEP-util_enz_mobile_dom"/>
</dbReference>
<dbReference type="Pfam" id="PF01326">
    <property type="entry name" value="PPDK_N"/>
    <property type="match status" value="1"/>
</dbReference>
<keyword evidence="16" id="KW-0670">Pyruvate</keyword>
<keyword evidence="17" id="KW-1185">Reference proteome</keyword>
<feature type="domain" description="PEP-utilising enzyme mobile" evidence="13">
    <location>
        <begin position="458"/>
        <end position="538"/>
    </location>
</feature>
<dbReference type="InterPro" id="IPR000121">
    <property type="entry name" value="PEP_util_C"/>
</dbReference>
<keyword evidence="8" id="KW-0547">Nucleotide-binding</keyword>
<evidence type="ECO:0000313" key="17">
    <source>
        <dbReference type="Proteomes" id="UP001176891"/>
    </source>
</evidence>
<dbReference type="Proteomes" id="UP001176891">
    <property type="component" value="Unassembled WGS sequence"/>
</dbReference>